<dbReference type="InterPro" id="IPR042274">
    <property type="entry name" value="YycH/YycI_2"/>
</dbReference>
<dbReference type="PATRIC" id="fig|159743.3.peg.4871"/>
<dbReference type="EMBL" id="JTHP01000054">
    <property type="protein sequence ID" value="KJD43561.1"/>
    <property type="molecule type" value="Genomic_DNA"/>
</dbReference>
<evidence type="ECO:0000259" key="1">
    <source>
        <dbReference type="Pfam" id="PF07435"/>
    </source>
</evidence>
<reference evidence="2 3" key="1">
    <citation type="submission" date="2014-11" db="EMBL/GenBank/DDBJ databases">
        <title>Draft Genome Sequences of Paenibacillus polymyxa NRRL B-30509 and Paenibacillus terrae NRRL B-30644, Strains from a Poultry Environment that Produce Tridecaptin A and Paenicidins.</title>
        <authorList>
            <person name="van Belkum M.J."/>
            <person name="Lohans C.T."/>
            <person name="Vederas J.C."/>
        </authorList>
    </citation>
    <scope>NUCLEOTIDE SEQUENCE [LARGE SCALE GENOMIC DNA]</scope>
    <source>
        <strain evidence="2 3">NRRL B-30644</strain>
    </source>
</reference>
<dbReference type="OrthoDB" id="2382185at2"/>
<dbReference type="AlphaFoldDB" id="A0A0D7WWJ6"/>
<protein>
    <recommendedName>
        <fullName evidence="1">Regulatory protein YycH domain-containing protein</fullName>
    </recommendedName>
</protein>
<name>A0A0D7WWJ6_9BACL</name>
<keyword evidence="3" id="KW-1185">Reference proteome</keyword>
<dbReference type="Proteomes" id="UP000032534">
    <property type="component" value="Unassembled WGS sequence"/>
</dbReference>
<evidence type="ECO:0000313" key="3">
    <source>
        <dbReference type="Proteomes" id="UP000032534"/>
    </source>
</evidence>
<dbReference type="RefSeq" id="WP_044648118.1">
    <property type="nucleotide sequence ID" value="NZ_JTHP01000054.1"/>
</dbReference>
<dbReference type="Gene3D" id="3.30.310.160">
    <property type="entry name" value="YycH protein, domain 2"/>
    <property type="match status" value="1"/>
</dbReference>
<proteinExistence type="predicted"/>
<evidence type="ECO:0000313" key="2">
    <source>
        <dbReference type="EMBL" id="KJD43561.1"/>
    </source>
</evidence>
<organism evidence="2 3">
    <name type="scientific">Paenibacillus terrae</name>
    <dbReference type="NCBI Taxonomy" id="159743"/>
    <lineage>
        <taxon>Bacteria</taxon>
        <taxon>Bacillati</taxon>
        <taxon>Bacillota</taxon>
        <taxon>Bacilli</taxon>
        <taxon>Bacillales</taxon>
        <taxon>Paenibacillaceae</taxon>
        <taxon>Paenibacillus</taxon>
    </lineage>
</organism>
<dbReference type="CDD" id="cd15787">
    <property type="entry name" value="YycH_N"/>
    <property type="match status" value="1"/>
</dbReference>
<feature type="domain" description="Regulatory protein YycH" evidence="1">
    <location>
        <begin position="3"/>
        <end position="415"/>
    </location>
</feature>
<dbReference type="InterPro" id="IPR009996">
    <property type="entry name" value="YycH"/>
</dbReference>
<gene>
    <name evidence="2" type="ORF">QD47_21890</name>
</gene>
<dbReference type="Pfam" id="PF07435">
    <property type="entry name" value="YycH"/>
    <property type="match status" value="1"/>
</dbReference>
<sequence>MKERLKSWALILLVASSLVQSYFLIYRLPGSDSVLTSETNYVKTESMGQEKKIEKLVFPDKMLIHQGQNKHTVFYPGVAFYDLIFTRLESRSFNSFQRRSIQSADWARIRSENEGMELSFSGGVPVSLLERVMRLTPDSVFQGETINRIWIYIDEKNAKPHALFFSARGDVVYEANQFDMTVEDIRQHVNFGKNAPLYELVDNQYYIPADDLETVQPVVYAGLFTTEQMQRNLFFDPGITRNIQEKDGSQIYTDSKRSLQIKQEQRWMSYTDPSAPGAGGSSSVRDVLAAVDFVNQHGGWDASYQLKMRSSDESRTNVLFQQYYGSYPVLDTPSFRFGTILLEIQQETASVYDRSLLYLKGGEQSSKKVMLPGGETLKKQLEAVAEGKTIRDLTPVYQPELINDGLKLVPEWRVTLGDGSVAEIHAVAVTATTSSTPQTQQSQAVKK</sequence>
<comment type="caution">
    <text evidence="2">The sequence shown here is derived from an EMBL/GenBank/DDBJ whole genome shotgun (WGS) entry which is preliminary data.</text>
</comment>
<accession>A0A0D7WWJ6</accession>